<gene>
    <name evidence="2" type="ORF">JL107_08900</name>
</gene>
<dbReference type="RefSeq" id="WP_205256673.1">
    <property type="nucleotide sequence ID" value="NZ_BAAAPV010000004.1"/>
</dbReference>
<organism evidence="2 3">
    <name type="scientific">Nakamurella flavida</name>
    <dbReference type="NCBI Taxonomy" id="363630"/>
    <lineage>
        <taxon>Bacteria</taxon>
        <taxon>Bacillati</taxon>
        <taxon>Actinomycetota</taxon>
        <taxon>Actinomycetes</taxon>
        <taxon>Nakamurellales</taxon>
        <taxon>Nakamurellaceae</taxon>
        <taxon>Nakamurella</taxon>
    </lineage>
</organism>
<keyword evidence="1" id="KW-0812">Transmembrane</keyword>
<accession>A0A938YP00</accession>
<proteinExistence type="predicted"/>
<evidence type="ECO:0000313" key="2">
    <source>
        <dbReference type="EMBL" id="MBM9476558.1"/>
    </source>
</evidence>
<evidence type="ECO:0000256" key="1">
    <source>
        <dbReference type="SAM" id="Phobius"/>
    </source>
</evidence>
<comment type="caution">
    <text evidence="2">The sequence shown here is derived from an EMBL/GenBank/DDBJ whole genome shotgun (WGS) entry which is preliminary data.</text>
</comment>
<evidence type="ECO:0000313" key="3">
    <source>
        <dbReference type="Proteomes" id="UP000663801"/>
    </source>
</evidence>
<keyword evidence="1" id="KW-1133">Transmembrane helix</keyword>
<dbReference type="AlphaFoldDB" id="A0A938YP00"/>
<name>A0A938YP00_9ACTN</name>
<keyword evidence="3" id="KW-1185">Reference proteome</keyword>
<sequence length="80" mass="8459">MRRPVRAAVSTLSALLALVALVLLAPLLPADPTTGSEHAVRWVWGALLLGVAGWGLVLMYRNGTSRRPGSRGSAPARDED</sequence>
<dbReference type="Proteomes" id="UP000663801">
    <property type="component" value="Unassembled WGS sequence"/>
</dbReference>
<reference evidence="2" key="1">
    <citation type="submission" date="2021-01" db="EMBL/GenBank/DDBJ databases">
        <title>KCTC 19127 draft genome.</title>
        <authorList>
            <person name="An D."/>
        </authorList>
    </citation>
    <scope>NUCLEOTIDE SEQUENCE</scope>
    <source>
        <strain evidence="2">KCTC 19127</strain>
    </source>
</reference>
<feature type="transmembrane region" description="Helical" evidence="1">
    <location>
        <begin position="40"/>
        <end position="60"/>
    </location>
</feature>
<protein>
    <submittedName>
        <fullName evidence="2">Uncharacterized protein</fullName>
    </submittedName>
</protein>
<keyword evidence="1" id="KW-0472">Membrane</keyword>
<dbReference type="EMBL" id="JAERWL010000008">
    <property type="protein sequence ID" value="MBM9476558.1"/>
    <property type="molecule type" value="Genomic_DNA"/>
</dbReference>